<evidence type="ECO:0000256" key="1">
    <source>
        <dbReference type="ARBA" id="ARBA00006068"/>
    </source>
</evidence>
<gene>
    <name evidence="4" type="ORF">C7C45_00605</name>
</gene>
<protein>
    <submittedName>
        <fullName evidence="4">Transcriptional regulator</fullName>
    </submittedName>
</protein>
<dbReference type="PANTHER" id="PTHR33392:SF6">
    <property type="entry name" value="POLYISOPRENYL-TEICHOIC ACID--PEPTIDOGLYCAN TEICHOIC ACID TRANSFERASE TAGU"/>
    <property type="match status" value="1"/>
</dbReference>
<feature type="transmembrane region" description="Helical" evidence="2">
    <location>
        <begin position="21"/>
        <end position="42"/>
    </location>
</feature>
<evidence type="ECO:0000313" key="5">
    <source>
        <dbReference type="Proteomes" id="UP000248333"/>
    </source>
</evidence>
<keyword evidence="5" id="KW-1185">Reference proteome</keyword>
<evidence type="ECO:0000259" key="3">
    <source>
        <dbReference type="Pfam" id="PF03816"/>
    </source>
</evidence>
<dbReference type="Pfam" id="PF03816">
    <property type="entry name" value="LytR_cpsA_psr"/>
    <property type="match status" value="1"/>
</dbReference>
<dbReference type="AlphaFoldDB" id="A0A318NVA5"/>
<sequence length="381" mass="41296">MLVGKAGKRGRKSSIWRGVPRWARLCTVFGTVLTVLSGAVLVGTEALMARYEGAVGKADLFGDQAAGAKEKKSDIKGPLNILLVGIDPRTPTAAPLADSIMVLHVPASMDRAYLFSVPRDLYVDIPAFKKANFPGETTKINAAMSFGSKVPGANPDAARGFELLATTVQNVTGIKRFDAGAIINFTGFQKIVDAMGGVDMYVEREVKSEHKQPDGKPRPGKTYGEGYVGPQAVYKKGNQHLSGWQALDYVRQRYPKNGVPDSDYGRQRHQQQFVKAMVGQAFSADVVANPLKLDKVLRAAGQSLIFNGRGSSVVDFGLALKDIRPNTIQMIKLSGGELKNSRGAYLGEQFAPGVPDFFTALHNEQLDAFLLEHPEFVNKTK</sequence>
<name>A0A318NVA5_9ACTN</name>
<dbReference type="OrthoDB" id="5171929at2"/>
<reference evidence="4 5" key="1">
    <citation type="submission" date="2018-03" db="EMBL/GenBank/DDBJ databases">
        <title>Bioinformatic expansion and discovery of thiopeptide antibiotics.</title>
        <authorList>
            <person name="Schwalen C.J."/>
            <person name="Hudson G.A."/>
            <person name="Mitchell D.A."/>
        </authorList>
    </citation>
    <scope>NUCLEOTIDE SEQUENCE [LARGE SCALE GENOMIC DNA]</scope>
    <source>
        <strain evidence="4 5">NRRL 8041</strain>
    </source>
</reference>
<dbReference type="Proteomes" id="UP000248333">
    <property type="component" value="Unassembled WGS sequence"/>
</dbReference>
<dbReference type="Gene3D" id="3.40.630.190">
    <property type="entry name" value="LCP protein"/>
    <property type="match status" value="1"/>
</dbReference>
<dbReference type="EMBL" id="PYBV01000001">
    <property type="protein sequence ID" value="PYC76523.1"/>
    <property type="molecule type" value="Genomic_DNA"/>
</dbReference>
<evidence type="ECO:0000256" key="2">
    <source>
        <dbReference type="SAM" id="Phobius"/>
    </source>
</evidence>
<comment type="similarity">
    <text evidence="1">Belongs to the LytR/CpsA/Psr (LCP) family.</text>
</comment>
<dbReference type="NCBIfam" id="TIGR00350">
    <property type="entry name" value="lytR_cpsA_psr"/>
    <property type="match status" value="1"/>
</dbReference>
<accession>A0A318NVA5</accession>
<comment type="caution">
    <text evidence="4">The sequence shown here is derived from an EMBL/GenBank/DDBJ whole genome shotgun (WGS) entry which is preliminary data.</text>
</comment>
<organism evidence="4 5">
    <name type="scientific">Micromonospora arborensis</name>
    <dbReference type="NCBI Taxonomy" id="2116518"/>
    <lineage>
        <taxon>Bacteria</taxon>
        <taxon>Bacillati</taxon>
        <taxon>Actinomycetota</taxon>
        <taxon>Actinomycetes</taxon>
        <taxon>Micromonosporales</taxon>
        <taxon>Micromonosporaceae</taxon>
        <taxon>Micromonospora</taxon>
    </lineage>
</organism>
<evidence type="ECO:0000313" key="4">
    <source>
        <dbReference type="EMBL" id="PYC76523.1"/>
    </source>
</evidence>
<dbReference type="InterPro" id="IPR004474">
    <property type="entry name" value="LytR_CpsA_psr"/>
</dbReference>
<keyword evidence="2" id="KW-0472">Membrane</keyword>
<dbReference type="RefSeq" id="WP_110561616.1">
    <property type="nucleotide sequence ID" value="NZ_PYBV01000001.1"/>
</dbReference>
<feature type="domain" description="Cell envelope-related transcriptional attenuator" evidence="3">
    <location>
        <begin position="97"/>
        <end position="281"/>
    </location>
</feature>
<keyword evidence="2" id="KW-0812">Transmembrane</keyword>
<dbReference type="InterPro" id="IPR050922">
    <property type="entry name" value="LytR/CpsA/Psr_CW_biosynth"/>
</dbReference>
<proteinExistence type="inferred from homology"/>
<dbReference type="PANTHER" id="PTHR33392">
    <property type="entry name" value="POLYISOPRENYL-TEICHOIC ACID--PEPTIDOGLYCAN TEICHOIC ACID TRANSFERASE TAGU"/>
    <property type="match status" value="1"/>
</dbReference>
<keyword evidence="2" id="KW-1133">Transmembrane helix</keyword>